<comment type="caution">
    <text evidence="1">The sequence shown here is derived from an EMBL/GenBank/DDBJ whole genome shotgun (WGS) entry which is preliminary data.</text>
</comment>
<evidence type="ECO:0000313" key="1">
    <source>
        <dbReference type="EMBL" id="MDO7021548.1"/>
    </source>
</evidence>
<dbReference type="Proteomes" id="UP001175147">
    <property type="component" value="Unassembled WGS sequence"/>
</dbReference>
<keyword evidence="2" id="KW-1185">Reference proteome</keyword>
<proteinExistence type="predicted"/>
<gene>
    <name evidence="1" type="ORF">Q5M86_12280</name>
</gene>
<organism evidence="1 2">
    <name type="scientific">Brachyspira innocens</name>
    <dbReference type="NCBI Taxonomy" id="13264"/>
    <lineage>
        <taxon>Bacteria</taxon>
        <taxon>Pseudomonadati</taxon>
        <taxon>Spirochaetota</taxon>
        <taxon>Spirochaetia</taxon>
        <taxon>Brachyspirales</taxon>
        <taxon>Brachyspiraceae</taxon>
        <taxon>Brachyspira</taxon>
    </lineage>
</organism>
<evidence type="ECO:0000313" key="2">
    <source>
        <dbReference type="Proteomes" id="UP001175147"/>
    </source>
</evidence>
<feature type="non-terminal residue" evidence="1">
    <location>
        <position position="264"/>
    </location>
</feature>
<sequence length="264" mass="31581">MSIDKTYIDDIFKKHPYIDNIKKYVYNETENIDFNPKEIEYSISNNHSIYSKLLDLYTFNKEDDSLIRLFKVISMHDIENIYIFEILIINIVSGLSIKEALLKCISLKKINDWNREYKRHSYNINPISNEIMNAKMNTFIYLYYAKKYFPKETEHYIDDICSSNTDSIVSEYKEDILIPLMAVTQKIYYGDYSNIDKLLEYCDKAEYLDAILSLILVIDRDEKIQNKFLYLFENKLLNENKDLLINLAYLVRLFFLTRKNLITK</sequence>
<reference evidence="1" key="1">
    <citation type="submission" date="2023-07" db="EMBL/GenBank/DDBJ databases">
        <title>Mucosal microbiota of week-old chicken and adult hens.</title>
        <authorList>
            <person name="Volf J."/>
            <person name="Karasova D."/>
            <person name="Crhanova M."/>
            <person name="Faldynova M."/>
            <person name="Prikrylova H."/>
            <person name="Zeman M."/>
            <person name="Babak V."/>
            <person name="Rajova J."/>
            <person name="Rychlik I."/>
        </authorList>
    </citation>
    <scope>NUCLEOTIDE SEQUENCE</scope>
    <source>
        <strain evidence="1">ET902</strain>
    </source>
</reference>
<name>A0ABT8Z080_9SPIR</name>
<accession>A0ABT8Z080</accession>
<protein>
    <submittedName>
        <fullName evidence="1">DUF4132 domain-containing protein</fullName>
    </submittedName>
</protein>
<dbReference type="EMBL" id="JAUPBM010000226">
    <property type="protein sequence ID" value="MDO7021548.1"/>
    <property type="molecule type" value="Genomic_DNA"/>
</dbReference>